<name>W1NP09_AMBTC</name>
<reference evidence="3" key="1">
    <citation type="journal article" date="2013" name="Science">
        <title>The Amborella genome and the evolution of flowering plants.</title>
        <authorList>
            <consortium name="Amborella Genome Project"/>
        </authorList>
    </citation>
    <scope>NUCLEOTIDE SEQUENCE [LARGE SCALE GENOMIC DNA]</scope>
</reference>
<dbReference type="EMBL" id="KI395608">
    <property type="protein sequence ID" value="ERM97936.1"/>
    <property type="molecule type" value="Genomic_DNA"/>
</dbReference>
<feature type="compositionally biased region" description="Basic and acidic residues" evidence="1">
    <location>
        <begin position="78"/>
        <end position="87"/>
    </location>
</feature>
<proteinExistence type="predicted"/>
<keyword evidence="3" id="KW-1185">Reference proteome</keyword>
<dbReference type="HOGENOM" id="CLU_2402644_0_0_1"/>
<evidence type="ECO:0000313" key="3">
    <source>
        <dbReference type="Proteomes" id="UP000017836"/>
    </source>
</evidence>
<feature type="region of interest" description="Disordered" evidence="1">
    <location>
        <begin position="70"/>
        <end position="93"/>
    </location>
</feature>
<evidence type="ECO:0000313" key="2">
    <source>
        <dbReference type="EMBL" id="ERM97936.1"/>
    </source>
</evidence>
<gene>
    <name evidence="2" type="ORF">AMTR_s00117p00028920</name>
</gene>
<evidence type="ECO:0000256" key="1">
    <source>
        <dbReference type="SAM" id="MobiDB-lite"/>
    </source>
</evidence>
<dbReference type="Proteomes" id="UP000017836">
    <property type="component" value="Unassembled WGS sequence"/>
</dbReference>
<dbReference type="AlphaFoldDB" id="W1NP09"/>
<organism evidence="2 3">
    <name type="scientific">Amborella trichopoda</name>
    <dbReference type="NCBI Taxonomy" id="13333"/>
    <lineage>
        <taxon>Eukaryota</taxon>
        <taxon>Viridiplantae</taxon>
        <taxon>Streptophyta</taxon>
        <taxon>Embryophyta</taxon>
        <taxon>Tracheophyta</taxon>
        <taxon>Spermatophyta</taxon>
        <taxon>Magnoliopsida</taxon>
        <taxon>Amborellales</taxon>
        <taxon>Amborellaceae</taxon>
        <taxon>Amborella</taxon>
    </lineage>
</organism>
<accession>W1NP09</accession>
<dbReference type="Gramene" id="ERM97936">
    <property type="protein sequence ID" value="ERM97936"/>
    <property type="gene ID" value="AMTR_s00117p00028920"/>
</dbReference>
<protein>
    <submittedName>
        <fullName evidence="2">Uncharacterized protein</fullName>
    </submittedName>
</protein>
<sequence>MVAEVVNAAGDQERWGCERLQQGAAAEERRWGEQGSGWHEPWLKAGDVEGTAMELENGNDIGHQCVEESSVTGCWERGSGKEVERKGRMPSRQ</sequence>